<keyword evidence="1" id="KW-1133">Transmembrane helix</keyword>
<dbReference type="Proteomes" id="UP001604277">
    <property type="component" value="Unassembled WGS sequence"/>
</dbReference>
<name>A0ABD1P3F0_9LAMI</name>
<evidence type="ECO:0000313" key="2">
    <source>
        <dbReference type="EMBL" id="KAL2458212.1"/>
    </source>
</evidence>
<evidence type="ECO:0000313" key="4">
    <source>
        <dbReference type="Proteomes" id="UP001604277"/>
    </source>
</evidence>
<reference evidence="4" key="1">
    <citation type="submission" date="2024-07" db="EMBL/GenBank/DDBJ databases">
        <title>Two chromosome-level genome assemblies of Korean endemic species Abeliophyllum distichum and Forsythia ovata (Oleaceae).</title>
        <authorList>
            <person name="Jang H."/>
        </authorList>
    </citation>
    <scope>NUCLEOTIDE SEQUENCE [LARGE SCALE GENOMIC DNA]</scope>
</reference>
<evidence type="ECO:0000313" key="3">
    <source>
        <dbReference type="EMBL" id="KAL2458476.1"/>
    </source>
</evidence>
<dbReference type="EMBL" id="JBFOLJ010000029">
    <property type="protein sequence ID" value="KAL2458476.1"/>
    <property type="molecule type" value="Genomic_DNA"/>
</dbReference>
<keyword evidence="1" id="KW-0472">Membrane</keyword>
<accession>A0ABD1P3F0</accession>
<dbReference type="EMBL" id="JBFOLJ010000031">
    <property type="protein sequence ID" value="KAL2458212.1"/>
    <property type="molecule type" value="Genomic_DNA"/>
</dbReference>
<sequence>MGFVFHSPHGCILLNVRALLLRRNGLCECPRDIGELETPEVTWGEILQQRKFDFRVGQIFTEILWESVLGVGLLAFSFMFLPLVHISQFTTRLVNEPLTQLGSFAFGLSPRRNGLCEEMVSMQI</sequence>
<keyword evidence="1" id="KW-0812">Transmembrane</keyword>
<proteinExistence type="predicted"/>
<gene>
    <name evidence="3" type="ORF">Fot_55746</name>
    <name evidence="2" type="ORF">Fot_55875</name>
</gene>
<feature type="transmembrane region" description="Helical" evidence="1">
    <location>
        <begin position="63"/>
        <end position="84"/>
    </location>
</feature>
<organism evidence="2 4">
    <name type="scientific">Forsythia ovata</name>
    <dbReference type="NCBI Taxonomy" id="205694"/>
    <lineage>
        <taxon>Eukaryota</taxon>
        <taxon>Viridiplantae</taxon>
        <taxon>Streptophyta</taxon>
        <taxon>Embryophyta</taxon>
        <taxon>Tracheophyta</taxon>
        <taxon>Spermatophyta</taxon>
        <taxon>Magnoliopsida</taxon>
        <taxon>eudicotyledons</taxon>
        <taxon>Gunneridae</taxon>
        <taxon>Pentapetalae</taxon>
        <taxon>asterids</taxon>
        <taxon>lamiids</taxon>
        <taxon>Lamiales</taxon>
        <taxon>Oleaceae</taxon>
        <taxon>Forsythieae</taxon>
        <taxon>Forsythia</taxon>
    </lineage>
</organism>
<evidence type="ECO:0000256" key="1">
    <source>
        <dbReference type="SAM" id="Phobius"/>
    </source>
</evidence>
<protein>
    <submittedName>
        <fullName evidence="2">Uncharacterized protein</fullName>
    </submittedName>
</protein>
<comment type="caution">
    <text evidence="2">The sequence shown here is derived from an EMBL/GenBank/DDBJ whole genome shotgun (WGS) entry which is preliminary data.</text>
</comment>
<dbReference type="AlphaFoldDB" id="A0ABD1P3F0"/>
<keyword evidence="4" id="KW-1185">Reference proteome</keyword>
<reference evidence="2" key="2">
    <citation type="submission" date="2024-07" db="EMBL/GenBank/DDBJ databases">
        <title>Two chromosome-level genome assemblies of Korean endemic species Abeliophyllum distichum and Forsythia ovata (Oleaceae).</title>
        <authorList>
            <person name="Mun J.H."/>
        </authorList>
    </citation>
    <scope>NUCLEOTIDE SEQUENCE</scope>
    <source>
        <strain evidence="2">KNKB202402200001</strain>
        <tissue evidence="2">Leaf</tissue>
    </source>
</reference>